<sequence>MIEVKQHHQWPDTKLPCALCDARQEQIRRWTSTMRRTVVLCHVICKEAESVVRLCQDEPICVLLGDVAAVLV</sequence>
<evidence type="ECO:0000313" key="2">
    <source>
        <dbReference type="Proteomes" id="UP000051660"/>
    </source>
</evidence>
<organism evidence="1 2">
    <name type="scientific">Bradyrhizobium lablabi</name>
    <dbReference type="NCBI Taxonomy" id="722472"/>
    <lineage>
        <taxon>Bacteria</taxon>
        <taxon>Pseudomonadati</taxon>
        <taxon>Pseudomonadota</taxon>
        <taxon>Alphaproteobacteria</taxon>
        <taxon>Hyphomicrobiales</taxon>
        <taxon>Nitrobacteraceae</taxon>
        <taxon>Bradyrhizobium</taxon>
    </lineage>
</organism>
<name>A0A0R3N2N6_9BRAD</name>
<dbReference type="Proteomes" id="UP000051660">
    <property type="component" value="Unassembled WGS sequence"/>
</dbReference>
<comment type="caution">
    <text evidence="1">The sequence shown here is derived from an EMBL/GenBank/DDBJ whole genome shotgun (WGS) entry which is preliminary data.</text>
</comment>
<dbReference type="EMBL" id="LLYB01000064">
    <property type="protein sequence ID" value="KRR24317.1"/>
    <property type="molecule type" value="Genomic_DNA"/>
</dbReference>
<dbReference type="AlphaFoldDB" id="A0A0R3N2N6"/>
<evidence type="ECO:0000313" key="1">
    <source>
        <dbReference type="EMBL" id="KRR24317.1"/>
    </source>
</evidence>
<proteinExistence type="predicted"/>
<protein>
    <submittedName>
        <fullName evidence="1">Uncharacterized protein</fullName>
    </submittedName>
</protein>
<accession>A0A0R3N2N6</accession>
<gene>
    <name evidence="1" type="ORF">CQ14_35930</name>
</gene>
<reference evidence="1 2" key="1">
    <citation type="submission" date="2014-03" db="EMBL/GenBank/DDBJ databases">
        <title>Bradyrhizobium valentinum sp. nov., isolated from effective nodules of Lupinus mariae-josephae, a lupine endemic of basic-lime soils in Eastern Spain.</title>
        <authorList>
            <person name="Duran D."/>
            <person name="Rey L."/>
            <person name="Navarro A."/>
            <person name="Busquets A."/>
            <person name="Imperial J."/>
            <person name="Ruiz-Argueso T."/>
        </authorList>
    </citation>
    <scope>NUCLEOTIDE SEQUENCE [LARGE SCALE GENOMIC DNA]</scope>
    <source>
        <strain evidence="1 2">CCBAU 23086</strain>
    </source>
</reference>